<proteinExistence type="predicted"/>
<comment type="caution">
    <text evidence="1">The sequence shown here is derived from an EMBL/GenBank/DDBJ whole genome shotgun (WGS) entry which is preliminary data.</text>
</comment>
<evidence type="ECO:0000313" key="1">
    <source>
        <dbReference type="EMBL" id="KAF0046618.1"/>
    </source>
</evidence>
<organism evidence="1 2">
    <name type="scientific">Scophthalmus maximus</name>
    <name type="common">Turbot</name>
    <name type="synonym">Psetta maxima</name>
    <dbReference type="NCBI Taxonomy" id="52904"/>
    <lineage>
        <taxon>Eukaryota</taxon>
        <taxon>Metazoa</taxon>
        <taxon>Chordata</taxon>
        <taxon>Craniata</taxon>
        <taxon>Vertebrata</taxon>
        <taxon>Euteleostomi</taxon>
        <taxon>Actinopterygii</taxon>
        <taxon>Neopterygii</taxon>
        <taxon>Teleostei</taxon>
        <taxon>Neoteleostei</taxon>
        <taxon>Acanthomorphata</taxon>
        <taxon>Carangaria</taxon>
        <taxon>Pleuronectiformes</taxon>
        <taxon>Pleuronectoidei</taxon>
        <taxon>Scophthalmidae</taxon>
        <taxon>Scophthalmus</taxon>
    </lineage>
</organism>
<dbReference type="EMBL" id="VEVO01000001">
    <property type="protein sequence ID" value="KAF0046618.1"/>
    <property type="molecule type" value="Genomic_DNA"/>
</dbReference>
<sequence>MGYAENSATGIEVVRCFENVFERIATQNQARTAKNEIPQIMCNVNTQTSSLIPPAGVTFTGCCQSNTGVRHALPARETKSRRKDIPVENFLLNIAKRRKKKDDQIDFSWTRCGWEMCLTYRCLTNTFLQRNRTPILHIHPRRIEYFFENGVRAICCIDDRLTDSPPPPREPLHMKLSCNYTAVITDCVAP</sequence>
<gene>
    <name evidence="1" type="ORF">F2P81_000251</name>
</gene>
<dbReference type="Proteomes" id="UP000438429">
    <property type="component" value="Unassembled WGS sequence"/>
</dbReference>
<accession>A0A6A4TQH3</accession>
<evidence type="ECO:0000313" key="2">
    <source>
        <dbReference type="Proteomes" id="UP000438429"/>
    </source>
</evidence>
<protein>
    <submittedName>
        <fullName evidence="1">Uncharacterized protein</fullName>
    </submittedName>
</protein>
<reference evidence="1 2" key="1">
    <citation type="submission" date="2019-06" db="EMBL/GenBank/DDBJ databases">
        <title>Draft genomes of female and male turbot (Scophthalmus maximus).</title>
        <authorList>
            <person name="Xu H."/>
            <person name="Xu X.-W."/>
            <person name="Shao C."/>
            <person name="Chen S."/>
        </authorList>
    </citation>
    <scope>NUCLEOTIDE SEQUENCE [LARGE SCALE GENOMIC DNA]</scope>
    <source>
        <strain evidence="1">Ysfricsl-2016a</strain>
        <tissue evidence="1">Blood</tissue>
    </source>
</reference>
<dbReference type="AlphaFoldDB" id="A0A6A4TQH3"/>
<name>A0A6A4TQH3_SCOMX</name>